<gene>
    <name evidence="2" type="ORF">FHS18_005653</name>
</gene>
<evidence type="ECO:0000313" key="2">
    <source>
        <dbReference type="EMBL" id="MBB3113541.1"/>
    </source>
</evidence>
<keyword evidence="3" id="KW-1185">Reference proteome</keyword>
<accession>A0A7W5B4I3</accession>
<name>A0A7W5B4I3_9BACL</name>
<organism evidence="2 3">
    <name type="scientific">Paenibacillus phyllosphaerae</name>
    <dbReference type="NCBI Taxonomy" id="274593"/>
    <lineage>
        <taxon>Bacteria</taxon>
        <taxon>Bacillati</taxon>
        <taxon>Bacillota</taxon>
        <taxon>Bacilli</taxon>
        <taxon>Bacillales</taxon>
        <taxon>Paenibacillaceae</taxon>
        <taxon>Paenibacillus</taxon>
    </lineage>
</organism>
<protein>
    <submittedName>
        <fullName evidence="2">Uncharacterized protein</fullName>
    </submittedName>
</protein>
<feature type="region of interest" description="Disordered" evidence="1">
    <location>
        <begin position="1"/>
        <end position="26"/>
    </location>
</feature>
<comment type="caution">
    <text evidence="2">The sequence shown here is derived from an EMBL/GenBank/DDBJ whole genome shotgun (WGS) entry which is preliminary data.</text>
</comment>
<proteinExistence type="predicted"/>
<reference evidence="2 3" key="1">
    <citation type="submission" date="2020-08" db="EMBL/GenBank/DDBJ databases">
        <title>Genomic Encyclopedia of Type Strains, Phase III (KMG-III): the genomes of soil and plant-associated and newly described type strains.</title>
        <authorList>
            <person name="Whitman W."/>
        </authorList>
    </citation>
    <scope>NUCLEOTIDE SEQUENCE [LARGE SCALE GENOMIC DNA]</scope>
    <source>
        <strain evidence="2 3">CECT 5862</strain>
    </source>
</reference>
<evidence type="ECO:0000313" key="3">
    <source>
        <dbReference type="Proteomes" id="UP000570361"/>
    </source>
</evidence>
<dbReference type="Proteomes" id="UP000570361">
    <property type="component" value="Unassembled WGS sequence"/>
</dbReference>
<dbReference type="AlphaFoldDB" id="A0A7W5B4I3"/>
<sequence>MVDQPNLGNEQEQQQEQSAGAANAAQANVTSGGLDYSVDFIWGSDQDQYVTKEEE</sequence>
<evidence type="ECO:0000256" key="1">
    <source>
        <dbReference type="SAM" id="MobiDB-lite"/>
    </source>
</evidence>
<dbReference type="EMBL" id="JACHXK010000019">
    <property type="protein sequence ID" value="MBB3113541.1"/>
    <property type="molecule type" value="Genomic_DNA"/>
</dbReference>
<feature type="compositionally biased region" description="Low complexity" evidence="1">
    <location>
        <begin position="9"/>
        <end position="26"/>
    </location>
</feature>
<dbReference type="RefSeq" id="WP_183603612.1">
    <property type="nucleotide sequence ID" value="NZ_JACHXK010000019.1"/>
</dbReference>